<organism evidence="19 20">
    <name type="scientific">Limnospira indica PCC 8005</name>
    <dbReference type="NCBI Taxonomy" id="376219"/>
    <lineage>
        <taxon>Bacteria</taxon>
        <taxon>Bacillati</taxon>
        <taxon>Cyanobacteriota</taxon>
        <taxon>Cyanophyceae</taxon>
        <taxon>Oscillatoriophycideae</taxon>
        <taxon>Oscillatoriales</taxon>
        <taxon>Sirenicapillariaceae</taxon>
        <taxon>Limnospira</taxon>
    </lineage>
</organism>
<evidence type="ECO:0000256" key="10">
    <source>
        <dbReference type="ARBA" id="ARBA00022741"/>
    </source>
</evidence>
<dbReference type="CDD" id="cd00082">
    <property type="entry name" value="HisKA"/>
    <property type="match status" value="1"/>
</dbReference>
<dbReference type="Gene3D" id="3.30.450.40">
    <property type="match status" value="1"/>
</dbReference>
<evidence type="ECO:0000256" key="3">
    <source>
        <dbReference type="ARBA" id="ARBA00012438"/>
    </source>
</evidence>
<dbReference type="InterPro" id="IPR004358">
    <property type="entry name" value="Sig_transdc_His_kin-like_C"/>
</dbReference>
<evidence type="ECO:0000256" key="13">
    <source>
        <dbReference type="ARBA" id="ARBA00023012"/>
    </source>
</evidence>
<sequence>MTPEPSVQSELTGKHGNLMNECQQLQELMAGISGVFYQYLLSADGSEKYTYIIGNFRDIYGVELDDFCINSDNIFGLKKKGDRQNFYKSIYDCAASLKTWSRHWQYTTPDGQWKLLYASAKPERKPNHDIVLNGFIFDTEMAGDYHDGNNPAKLPAIITSKFTHIFNFRQHRLLASLQKRLAEWWHHRNQIDHLFNHTVDLVAILNLEGNFKFLNSAWEISLGYDFNELIDSSFMSLVYEPDQTITFQEFNAIHYGKTRQFENRLLSKDGSYQWWSWTFVPVFESGSIYGVGRDITEQKAIADNFKAVEDKFRRIIDFTYDWEYWINPQQEIVYVSPSCERITGYSVKEFMQDPSLLAKIIHPEDRDRIIPYLYENVCDRNQQEIDFRIITRDQQVRWIGHNYQPIYDAAGQYQGKRVSNRDITQRKQKETEALRVAENLEMAQRIAHVGNWEYDVVTQKITCSDEFLQILGLVKDQDCLTFEELLKLIHPDDRDNWLNQVERALATGKSYEIDHRIVRPDGIRYIQGRGEAVRNQVGQVLRLFEIAMDITDRKNSEQILRDREQFLSSIYDGIEQAIFVVDVTQDGDFQFVGWNPASEKITGIKSRDIIGKKPEDMFLDEYAKAIRCHYETCWLKKSSLQYEEYLNFGQNKFFFLTTLNPIIDDSGRVNRIIGTAFDISSLKKTEENLRISEAQLRELAEREALENCLSGLIRNSLDTDTILATAVAEIRRVLNIDRTYFVWYRSDLDTPEWEVRKEAKIDSLTSISELYPGDALRPVSKYIRSGEMMRIDDIATCPTPTIRNLFLVLECRSVLILPIQTQQDTKGALVLAHCQDIHNWTHSEVALLEAIANQLVIALNQAELYAATQEAARVAQAQTETLEATLNQLQQAQVQLVQSEKMSSLGQMVAGLAHEINNPVSFIYGNITHAKEYTRDLLGLIELYQKHCPQAHPEITEEIETIDFQFLIEDLPRLFKSMTLGADRIRDIIKSLRTFARLDESEVKYINLHENLDSTLMILDNRLKEKPLHPAIQVHKQYGDIPQIECCAGQLNQVFLNLINNAIDAICDRYKKQTLEQIINEPGMIWISTMLTEQKTVQIRIADNGIGISQEIISKVFDPFYTTKPVGSGTGLGLSTSYQIIVEKHGGTLRCVSQESVGSEFVIEIPLKLPQNSSSTS</sequence>
<dbReference type="Proteomes" id="UP000032946">
    <property type="component" value="Chromosome"/>
</dbReference>
<dbReference type="InterPro" id="IPR005467">
    <property type="entry name" value="His_kinase_dom"/>
</dbReference>
<accession>A0A9P1P284</accession>
<feature type="domain" description="PAC" evidence="18">
    <location>
        <begin position="383"/>
        <end position="435"/>
    </location>
</feature>
<dbReference type="InterPro" id="IPR003018">
    <property type="entry name" value="GAF"/>
</dbReference>
<dbReference type="Pfam" id="PF08448">
    <property type="entry name" value="PAS_4"/>
    <property type="match status" value="2"/>
</dbReference>
<dbReference type="InterPro" id="IPR036097">
    <property type="entry name" value="HisK_dim/P_sf"/>
</dbReference>
<dbReference type="PROSITE" id="PS50109">
    <property type="entry name" value="HIS_KIN"/>
    <property type="match status" value="1"/>
</dbReference>
<evidence type="ECO:0000256" key="11">
    <source>
        <dbReference type="ARBA" id="ARBA00022777"/>
    </source>
</evidence>
<evidence type="ECO:0000256" key="4">
    <source>
        <dbReference type="ARBA" id="ARBA00022475"/>
    </source>
</evidence>
<feature type="domain" description="PAC" evidence="18">
    <location>
        <begin position="636"/>
        <end position="691"/>
    </location>
</feature>
<dbReference type="SMART" id="SM00388">
    <property type="entry name" value="HisKA"/>
    <property type="match status" value="1"/>
</dbReference>
<dbReference type="Pfam" id="PF02518">
    <property type="entry name" value="HATPase_c"/>
    <property type="match status" value="1"/>
</dbReference>
<evidence type="ECO:0000313" key="19">
    <source>
        <dbReference type="EMBL" id="CDM96973.1"/>
    </source>
</evidence>
<dbReference type="SUPFAM" id="SSF55785">
    <property type="entry name" value="PYP-like sensor domain (PAS domain)"/>
    <property type="match status" value="5"/>
</dbReference>
<feature type="domain" description="PAC" evidence="18">
    <location>
        <begin position="259"/>
        <end position="307"/>
    </location>
</feature>
<dbReference type="Gene3D" id="3.30.565.10">
    <property type="entry name" value="Histidine kinase-like ATPase, C-terminal domain"/>
    <property type="match status" value="1"/>
</dbReference>
<evidence type="ECO:0000256" key="2">
    <source>
        <dbReference type="ARBA" id="ARBA00004429"/>
    </source>
</evidence>
<dbReference type="CDD" id="cd00130">
    <property type="entry name" value="PAS"/>
    <property type="match status" value="4"/>
</dbReference>
<proteinExistence type="predicted"/>
<dbReference type="InterPro" id="IPR003661">
    <property type="entry name" value="HisK_dim/P_dom"/>
</dbReference>
<dbReference type="SMART" id="SM00091">
    <property type="entry name" value="PAS"/>
    <property type="match status" value="4"/>
</dbReference>
<dbReference type="InterPro" id="IPR052162">
    <property type="entry name" value="Sensor_kinase/Photoreceptor"/>
</dbReference>
<protein>
    <recommendedName>
        <fullName evidence="3">histidine kinase</fullName>
        <ecNumber evidence="3">2.7.13.3</ecNumber>
    </recommendedName>
</protein>
<dbReference type="SUPFAM" id="SSF55874">
    <property type="entry name" value="ATPase domain of HSP90 chaperone/DNA topoisomerase II/histidine kinase"/>
    <property type="match status" value="1"/>
</dbReference>
<dbReference type="InterPro" id="IPR036890">
    <property type="entry name" value="HATPase_C_sf"/>
</dbReference>
<dbReference type="Gene3D" id="1.10.287.130">
    <property type="match status" value="1"/>
</dbReference>
<keyword evidence="11 19" id="KW-0418">Kinase</keyword>
<keyword evidence="14" id="KW-0472">Membrane</keyword>
<dbReference type="PROSITE" id="PS50112">
    <property type="entry name" value="PAS"/>
    <property type="match status" value="3"/>
</dbReference>
<evidence type="ECO:0000259" key="18">
    <source>
        <dbReference type="PROSITE" id="PS50113"/>
    </source>
</evidence>
<dbReference type="GO" id="GO:0005886">
    <property type="term" value="C:plasma membrane"/>
    <property type="evidence" value="ECO:0007669"/>
    <property type="project" value="UniProtKB-SubCell"/>
</dbReference>
<evidence type="ECO:0000256" key="9">
    <source>
        <dbReference type="ARBA" id="ARBA00022737"/>
    </source>
</evidence>
<dbReference type="SUPFAM" id="SSF55781">
    <property type="entry name" value="GAF domain-like"/>
    <property type="match status" value="1"/>
</dbReference>
<comment type="catalytic activity">
    <reaction evidence="1">
        <text>ATP + protein L-histidine = ADP + protein N-phospho-L-histidine.</text>
        <dbReference type="EC" id="2.7.13.3"/>
    </reaction>
</comment>
<keyword evidence="13" id="KW-0902">Two-component regulatory system</keyword>
<keyword evidence="10" id="KW-0547">Nucleotide-binding</keyword>
<feature type="domain" description="PAS" evidence="17">
    <location>
        <begin position="563"/>
        <end position="612"/>
    </location>
</feature>
<dbReference type="Gene3D" id="3.30.450.20">
    <property type="entry name" value="PAS domain"/>
    <property type="match status" value="5"/>
</dbReference>
<name>A0A9P1P284_9CYAN</name>
<feature type="domain" description="PAS" evidence="17">
    <location>
        <begin position="308"/>
        <end position="381"/>
    </location>
</feature>
<keyword evidence="20" id="KW-1185">Reference proteome</keyword>
<evidence type="ECO:0000313" key="20">
    <source>
        <dbReference type="Proteomes" id="UP000032946"/>
    </source>
</evidence>
<dbReference type="InterPro" id="IPR013655">
    <property type="entry name" value="PAS_fold_3"/>
</dbReference>
<dbReference type="InterPro" id="IPR003594">
    <property type="entry name" value="HATPase_dom"/>
</dbReference>
<dbReference type="GO" id="GO:0000166">
    <property type="term" value="F:nucleotide binding"/>
    <property type="evidence" value="ECO:0007669"/>
    <property type="project" value="UniProtKB-KW"/>
</dbReference>
<keyword evidence="4" id="KW-1003">Cell membrane</keyword>
<dbReference type="EMBL" id="FO818640">
    <property type="protein sequence ID" value="CDM96973.1"/>
    <property type="molecule type" value="Genomic_DNA"/>
</dbReference>
<dbReference type="Pfam" id="PF01590">
    <property type="entry name" value="GAF"/>
    <property type="match status" value="1"/>
</dbReference>
<dbReference type="EC" id="2.7.13.3" evidence="3"/>
<evidence type="ECO:0000256" key="8">
    <source>
        <dbReference type="ARBA" id="ARBA00022692"/>
    </source>
</evidence>
<dbReference type="PANTHER" id="PTHR43304">
    <property type="entry name" value="PHYTOCHROME-LIKE PROTEIN CPH1"/>
    <property type="match status" value="1"/>
</dbReference>
<dbReference type="InterPro" id="IPR001610">
    <property type="entry name" value="PAC"/>
</dbReference>
<dbReference type="SMART" id="SM00065">
    <property type="entry name" value="GAF"/>
    <property type="match status" value="1"/>
</dbReference>
<dbReference type="GO" id="GO:0000155">
    <property type="term" value="F:phosphorelay sensor kinase activity"/>
    <property type="evidence" value="ECO:0007669"/>
    <property type="project" value="InterPro"/>
</dbReference>
<dbReference type="Pfam" id="PF08447">
    <property type="entry name" value="PAS_3"/>
    <property type="match status" value="2"/>
</dbReference>
<feature type="coiled-coil region" evidence="15">
    <location>
        <begin position="872"/>
        <end position="902"/>
    </location>
</feature>
<keyword evidence="9" id="KW-0677">Repeat</keyword>
<feature type="domain" description="PAC" evidence="18">
    <location>
        <begin position="511"/>
        <end position="562"/>
    </location>
</feature>
<dbReference type="FunFam" id="2.10.70.100:FF:000001">
    <property type="entry name" value="Sensory transduction histidine kinase"/>
    <property type="match status" value="1"/>
</dbReference>
<evidence type="ECO:0000256" key="14">
    <source>
        <dbReference type="ARBA" id="ARBA00023136"/>
    </source>
</evidence>
<evidence type="ECO:0000256" key="1">
    <source>
        <dbReference type="ARBA" id="ARBA00000085"/>
    </source>
</evidence>
<evidence type="ECO:0000256" key="12">
    <source>
        <dbReference type="ARBA" id="ARBA00022989"/>
    </source>
</evidence>
<dbReference type="PROSITE" id="PS50113">
    <property type="entry name" value="PAC"/>
    <property type="match status" value="4"/>
</dbReference>
<comment type="subcellular location">
    <subcellularLocation>
        <location evidence="2">Cell inner membrane</location>
        <topology evidence="2">Multi-pass membrane protein</topology>
    </subcellularLocation>
</comment>
<evidence type="ECO:0000256" key="15">
    <source>
        <dbReference type="SAM" id="Coils"/>
    </source>
</evidence>
<feature type="domain" description="PAS" evidence="17">
    <location>
        <begin position="187"/>
        <end position="242"/>
    </location>
</feature>
<reference evidence="19 20" key="1">
    <citation type="submission" date="2014-02" db="EMBL/GenBank/DDBJ databases">
        <authorList>
            <person name="Genoscope - CEA"/>
        </authorList>
    </citation>
    <scope>NUCLEOTIDE SEQUENCE [LARGE SCALE GENOMIC DNA]</scope>
    <source>
        <strain evidence="19 20">PCC 8005</strain>
    </source>
</reference>
<dbReference type="PRINTS" id="PR00344">
    <property type="entry name" value="BCTRLSENSOR"/>
</dbReference>
<dbReference type="InterPro" id="IPR013656">
    <property type="entry name" value="PAS_4"/>
</dbReference>
<dbReference type="AlphaFoldDB" id="A0A9P1P284"/>
<evidence type="ECO:0000259" key="17">
    <source>
        <dbReference type="PROSITE" id="PS50112"/>
    </source>
</evidence>
<dbReference type="PANTHER" id="PTHR43304:SF1">
    <property type="entry name" value="PAC DOMAIN-CONTAINING PROTEIN"/>
    <property type="match status" value="1"/>
</dbReference>
<keyword evidence="15" id="KW-0175">Coiled coil</keyword>
<evidence type="ECO:0000256" key="6">
    <source>
        <dbReference type="ARBA" id="ARBA00022553"/>
    </source>
</evidence>
<keyword evidence="6" id="KW-0597">Phosphoprotein</keyword>
<dbReference type="InterPro" id="IPR029016">
    <property type="entry name" value="GAF-like_dom_sf"/>
</dbReference>
<dbReference type="InterPro" id="IPR000700">
    <property type="entry name" value="PAS-assoc_C"/>
</dbReference>
<evidence type="ECO:0000259" key="16">
    <source>
        <dbReference type="PROSITE" id="PS50109"/>
    </source>
</evidence>
<dbReference type="InterPro" id="IPR000014">
    <property type="entry name" value="PAS"/>
</dbReference>
<keyword evidence="5" id="KW-0997">Cell inner membrane</keyword>
<dbReference type="NCBIfam" id="TIGR00229">
    <property type="entry name" value="sensory_box"/>
    <property type="match status" value="3"/>
</dbReference>
<feature type="domain" description="Histidine kinase" evidence="16">
    <location>
        <begin position="911"/>
        <end position="1169"/>
    </location>
</feature>
<dbReference type="SMART" id="SM00086">
    <property type="entry name" value="PAC"/>
    <property type="match status" value="4"/>
</dbReference>
<keyword evidence="7" id="KW-0808">Transferase</keyword>
<dbReference type="RefSeq" id="WP_048895202.1">
    <property type="nucleotide sequence ID" value="NZ_FO818640.1"/>
</dbReference>
<dbReference type="InterPro" id="IPR035965">
    <property type="entry name" value="PAS-like_dom_sf"/>
</dbReference>
<gene>
    <name evidence="19" type="ORF">ARTHRO_41382</name>
</gene>
<evidence type="ECO:0000256" key="7">
    <source>
        <dbReference type="ARBA" id="ARBA00022679"/>
    </source>
</evidence>
<dbReference type="Gene3D" id="2.10.70.100">
    <property type="match status" value="1"/>
</dbReference>
<dbReference type="SUPFAM" id="SSF47384">
    <property type="entry name" value="Homodimeric domain of signal transducing histidine kinase"/>
    <property type="match status" value="1"/>
</dbReference>
<keyword evidence="8" id="KW-0812">Transmembrane</keyword>
<dbReference type="SMART" id="SM00387">
    <property type="entry name" value="HATPase_c"/>
    <property type="match status" value="1"/>
</dbReference>
<keyword evidence="12" id="KW-1133">Transmembrane helix</keyword>
<evidence type="ECO:0000256" key="5">
    <source>
        <dbReference type="ARBA" id="ARBA00022519"/>
    </source>
</evidence>